<evidence type="ECO:0000313" key="3">
    <source>
        <dbReference type="Proteomes" id="UP000184304"/>
    </source>
</evidence>
<feature type="region of interest" description="Disordered" evidence="1">
    <location>
        <begin position="51"/>
        <end position="75"/>
    </location>
</feature>
<accession>A0A1L9NP89</accession>
<feature type="region of interest" description="Disordered" evidence="1">
    <location>
        <begin position="1"/>
        <end position="20"/>
    </location>
</feature>
<dbReference type="AlphaFoldDB" id="A0A1L9NP89"/>
<dbReference type="VEuPathDB" id="FungiDB:ASPTUDRAFT_283846"/>
<feature type="compositionally biased region" description="Basic and acidic residues" evidence="1">
    <location>
        <begin position="60"/>
        <end position="72"/>
    </location>
</feature>
<dbReference type="Proteomes" id="UP000184304">
    <property type="component" value="Unassembled WGS sequence"/>
</dbReference>
<gene>
    <name evidence="2" type="ORF">ASPTUDRAFT_283846</name>
</gene>
<organism evidence="2 3">
    <name type="scientific">Aspergillus tubingensis (strain CBS 134.48)</name>
    <dbReference type="NCBI Taxonomy" id="767770"/>
    <lineage>
        <taxon>Eukaryota</taxon>
        <taxon>Fungi</taxon>
        <taxon>Dikarya</taxon>
        <taxon>Ascomycota</taxon>
        <taxon>Pezizomycotina</taxon>
        <taxon>Eurotiomycetes</taxon>
        <taxon>Eurotiomycetidae</taxon>
        <taxon>Eurotiales</taxon>
        <taxon>Aspergillaceae</taxon>
        <taxon>Aspergillus</taxon>
        <taxon>Aspergillus subgen. Circumdati</taxon>
    </lineage>
</organism>
<evidence type="ECO:0000256" key="1">
    <source>
        <dbReference type="SAM" id="MobiDB-lite"/>
    </source>
</evidence>
<sequence length="184" mass="20940">MGMGWDGMDGPVVDVSQSSSRQVEVEMAERQRRGLHTRSIVGARVGIWEKRGPGDPSLPRVKDIKGEMERPRERRKRTSGAKWGFEWVNGSDRSWGCNVSIIVPLPPKKITIIKIIIIIIIINNNNNNNTLYYSDLYVNGRVHLMAKVLPLQSMSKIWQQLQRVRPDRAHSVCLARLSLSLVIF</sequence>
<evidence type="ECO:0000313" key="2">
    <source>
        <dbReference type="EMBL" id="OJI91022.1"/>
    </source>
</evidence>
<name>A0A1L9NP89_ASPTC</name>
<dbReference type="EMBL" id="KV878176">
    <property type="protein sequence ID" value="OJI91022.1"/>
    <property type="molecule type" value="Genomic_DNA"/>
</dbReference>
<reference evidence="3" key="1">
    <citation type="journal article" date="2017" name="Genome Biol.">
        <title>Comparative genomics reveals high biological diversity and specific adaptations in the industrially and medically important fungal genus Aspergillus.</title>
        <authorList>
            <person name="de Vries R.P."/>
            <person name="Riley R."/>
            <person name="Wiebenga A."/>
            <person name="Aguilar-Osorio G."/>
            <person name="Amillis S."/>
            <person name="Uchima C.A."/>
            <person name="Anderluh G."/>
            <person name="Asadollahi M."/>
            <person name="Askin M."/>
            <person name="Barry K."/>
            <person name="Battaglia E."/>
            <person name="Bayram O."/>
            <person name="Benocci T."/>
            <person name="Braus-Stromeyer S.A."/>
            <person name="Caldana C."/>
            <person name="Canovas D."/>
            <person name="Cerqueira G.C."/>
            <person name="Chen F."/>
            <person name="Chen W."/>
            <person name="Choi C."/>
            <person name="Clum A."/>
            <person name="Dos Santos R.A."/>
            <person name="Damasio A.R."/>
            <person name="Diallinas G."/>
            <person name="Emri T."/>
            <person name="Fekete E."/>
            <person name="Flipphi M."/>
            <person name="Freyberg S."/>
            <person name="Gallo A."/>
            <person name="Gournas C."/>
            <person name="Habgood R."/>
            <person name="Hainaut M."/>
            <person name="Harispe M.L."/>
            <person name="Henrissat B."/>
            <person name="Hilden K.S."/>
            <person name="Hope R."/>
            <person name="Hossain A."/>
            <person name="Karabika E."/>
            <person name="Karaffa L."/>
            <person name="Karanyi Z."/>
            <person name="Krasevec N."/>
            <person name="Kuo A."/>
            <person name="Kusch H."/>
            <person name="LaButti K."/>
            <person name="Lagendijk E.L."/>
            <person name="Lapidus A."/>
            <person name="Levasseur A."/>
            <person name="Lindquist E."/>
            <person name="Lipzen A."/>
            <person name="Logrieco A.F."/>
            <person name="MacCabe A."/>
            <person name="Maekelae M.R."/>
            <person name="Malavazi I."/>
            <person name="Melin P."/>
            <person name="Meyer V."/>
            <person name="Mielnichuk N."/>
            <person name="Miskei M."/>
            <person name="Molnar A.P."/>
            <person name="Mule G."/>
            <person name="Ngan C.Y."/>
            <person name="Orejas M."/>
            <person name="Orosz E."/>
            <person name="Ouedraogo J.P."/>
            <person name="Overkamp K.M."/>
            <person name="Park H.-S."/>
            <person name="Perrone G."/>
            <person name="Piumi F."/>
            <person name="Punt P.J."/>
            <person name="Ram A.F."/>
            <person name="Ramon A."/>
            <person name="Rauscher S."/>
            <person name="Record E."/>
            <person name="Riano-Pachon D.M."/>
            <person name="Robert V."/>
            <person name="Roehrig J."/>
            <person name="Ruller R."/>
            <person name="Salamov A."/>
            <person name="Salih N.S."/>
            <person name="Samson R.A."/>
            <person name="Sandor E."/>
            <person name="Sanguinetti M."/>
            <person name="Schuetze T."/>
            <person name="Sepcic K."/>
            <person name="Shelest E."/>
            <person name="Sherlock G."/>
            <person name="Sophianopoulou V."/>
            <person name="Squina F.M."/>
            <person name="Sun H."/>
            <person name="Susca A."/>
            <person name="Todd R.B."/>
            <person name="Tsang A."/>
            <person name="Unkles S.E."/>
            <person name="van de Wiele N."/>
            <person name="van Rossen-Uffink D."/>
            <person name="Oliveira J.V."/>
            <person name="Vesth T.C."/>
            <person name="Visser J."/>
            <person name="Yu J.-H."/>
            <person name="Zhou M."/>
            <person name="Andersen M.R."/>
            <person name="Archer D.B."/>
            <person name="Baker S.E."/>
            <person name="Benoit I."/>
            <person name="Brakhage A.A."/>
            <person name="Braus G.H."/>
            <person name="Fischer R."/>
            <person name="Frisvad J.C."/>
            <person name="Goldman G.H."/>
            <person name="Houbraken J."/>
            <person name="Oakley B."/>
            <person name="Pocsi I."/>
            <person name="Scazzocchio C."/>
            <person name="Seiboth B."/>
            <person name="vanKuyk P.A."/>
            <person name="Wortman J."/>
            <person name="Dyer P.S."/>
            <person name="Grigoriev I.V."/>
        </authorList>
    </citation>
    <scope>NUCLEOTIDE SEQUENCE [LARGE SCALE GENOMIC DNA]</scope>
    <source>
        <strain evidence="3">CBS 134.48</strain>
    </source>
</reference>
<protein>
    <submittedName>
        <fullName evidence="2">Uncharacterized protein</fullName>
    </submittedName>
</protein>
<keyword evidence="3" id="KW-1185">Reference proteome</keyword>
<proteinExistence type="predicted"/>